<dbReference type="AlphaFoldDB" id="A0A934QB48"/>
<gene>
    <name evidence="2" type="ORF">JD276_12925</name>
</gene>
<reference evidence="2" key="1">
    <citation type="submission" date="2020-12" db="EMBL/GenBank/DDBJ databases">
        <title>Leucobacter sp. CAS1, isolated from Chromium sludge.</title>
        <authorList>
            <person name="Xu Z."/>
        </authorList>
    </citation>
    <scope>NUCLEOTIDE SEQUENCE</scope>
    <source>
        <strain evidence="2">CSA1</strain>
    </source>
</reference>
<feature type="region of interest" description="Disordered" evidence="1">
    <location>
        <begin position="1"/>
        <end position="67"/>
    </location>
</feature>
<sequence>MMAKKYDTQRPPSRDEERRGKDPSQPTAEAPDSVEESVPEAVEDAGKVGPDAADPPRAGSDRDDRKN</sequence>
<feature type="compositionally biased region" description="Basic and acidic residues" evidence="1">
    <location>
        <begin position="1"/>
        <end position="22"/>
    </location>
</feature>
<feature type="compositionally biased region" description="Acidic residues" evidence="1">
    <location>
        <begin position="32"/>
        <end position="43"/>
    </location>
</feature>
<protein>
    <submittedName>
        <fullName evidence="2">Uncharacterized protein</fullName>
    </submittedName>
</protein>
<dbReference type="Proteomes" id="UP000608530">
    <property type="component" value="Unassembled WGS sequence"/>
</dbReference>
<dbReference type="EMBL" id="JAEHOH010000019">
    <property type="protein sequence ID" value="MBK0419934.1"/>
    <property type="molecule type" value="Genomic_DNA"/>
</dbReference>
<organism evidence="2 3">
    <name type="scientific">Leucobacter chromiisoli</name>
    <dbReference type="NCBI Taxonomy" id="2796471"/>
    <lineage>
        <taxon>Bacteria</taxon>
        <taxon>Bacillati</taxon>
        <taxon>Actinomycetota</taxon>
        <taxon>Actinomycetes</taxon>
        <taxon>Micrococcales</taxon>
        <taxon>Microbacteriaceae</taxon>
        <taxon>Leucobacter</taxon>
    </lineage>
</organism>
<accession>A0A934QB48</accession>
<evidence type="ECO:0000313" key="3">
    <source>
        <dbReference type="Proteomes" id="UP000608530"/>
    </source>
</evidence>
<evidence type="ECO:0000313" key="2">
    <source>
        <dbReference type="EMBL" id="MBK0419934.1"/>
    </source>
</evidence>
<keyword evidence="3" id="KW-1185">Reference proteome</keyword>
<evidence type="ECO:0000256" key="1">
    <source>
        <dbReference type="SAM" id="MobiDB-lite"/>
    </source>
</evidence>
<dbReference type="RefSeq" id="WP_200116068.1">
    <property type="nucleotide sequence ID" value="NZ_JAEHOH010000019.1"/>
</dbReference>
<name>A0A934QB48_9MICO</name>
<comment type="caution">
    <text evidence="2">The sequence shown here is derived from an EMBL/GenBank/DDBJ whole genome shotgun (WGS) entry which is preliminary data.</text>
</comment>
<proteinExistence type="predicted"/>